<dbReference type="Pfam" id="PF00784">
    <property type="entry name" value="MyTH4"/>
    <property type="match status" value="1"/>
</dbReference>
<organism evidence="2 3">
    <name type="scientific">Salvator merianae</name>
    <name type="common">Argentine black and white tegu</name>
    <name type="synonym">Tupinambis merianae</name>
    <dbReference type="NCBI Taxonomy" id="96440"/>
    <lineage>
        <taxon>Eukaryota</taxon>
        <taxon>Metazoa</taxon>
        <taxon>Chordata</taxon>
        <taxon>Craniata</taxon>
        <taxon>Vertebrata</taxon>
        <taxon>Euteleostomi</taxon>
        <taxon>Lepidosauria</taxon>
        <taxon>Squamata</taxon>
        <taxon>Bifurcata</taxon>
        <taxon>Unidentata</taxon>
        <taxon>Episquamata</taxon>
        <taxon>Laterata</taxon>
        <taxon>Teiioidea</taxon>
        <taxon>Teiidae</taxon>
        <taxon>Salvator</taxon>
    </lineage>
</organism>
<dbReference type="OMA" id="QFPNSME"/>
<dbReference type="Proteomes" id="UP000694421">
    <property type="component" value="Unplaced"/>
</dbReference>
<dbReference type="GO" id="GO:0005856">
    <property type="term" value="C:cytoskeleton"/>
    <property type="evidence" value="ECO:0007669"/>
    <property type="project" value="InterPro"/>
</dbReference>
<accession>A0A8D0BI52</accession>
<dbReference type="PANTHER" id="PTHR22692:SF21">
    <property type="entry name" value="MYOSIN XVA"/>
    <property type="match status" value="1"/>
</dbReference>
<dbReference type="AlphaFoldDB" id="A0A8D0BI52"/>
<dbReference type="Ensembl" id="ENSSMRT00000013114.1">
    <property type="protein sequence ID" value="ENSSMRP00000011262.1"/>
    <property type="gene ID" value="ENSSMRG00000008857.1"/>
</dbReference>
<reference evidence="2" key="1">
    <citation type="submission" date="2025-08" db="UniProtKB">
        <authorList>
            <consortium name="Ensembl"/>
        </authorList>
    </citation>
    <scope>IDENTIFICATION</scope>
</reference>
<sequence length="178" mass="20445">WLMQVISTKRAVLTGSELRPKWRCTDVADRRDSCQKGWRLLYILTAYYRCSDVLKPYLLWFLQDISVSPGLHFQGIAKACEQNLQKTFQFGGRCEFPSSTELKALAGRRAKRQLFLLPGGIERHLKIKTCSVALDVIEEICYEMGLHQPEAFDEYIIFAVANRSELVRELGVESLRKG</sequence>
<dbReference type="Gene3D" id="1.25.40.530">
    <property type="entry name" value="MyTH4 domain"/>
    <property type="match status" value="1"/>
</dbReference>
<dbReference type="PROSITE" id="PS51016">
    <property type="entry name" value="MYTH4"/>
    <property type="match status" value="1"/>
</dbReference>
<dbReference type="GeneTree" id="ENSGT00930000151032"/>
<dbReference type="InterPro" id="IPR038185">
    <property type="entry name" value="MyTH4_dom_sf"/>
</dbReference>
<reference evidence="2" key="2">
    <citation type="submission" date="2025-09" db="UniProtKB">
        <authorList>
            <consortium name="Ensembl"/>
        </authorList>
    </citation>
    <scope>IDENTIFICATION</scope>
</reference>
<protein>
    <recommendedName>
        <fullName evidence="1">MyTH4 domain-containing protein</fullName>
    </recommendedName>
</protein>
<dbReference type="InterPro" id="IPR051567">
    <property type="entry name" value="Unconventional_Myosin_ATPase"/>
</dbReference>
<evidence type="ECO:0000313" key="3">
    <source>
        <dbReference type="Proteomes" id="UP000694421"/>
    </source>
</evidence>
<evidence type="ECO:0000259" key="1">
    <source>
        <dbReference type="PROSITE" id="PS51016"/>
    </source>
</evidence>
<dbReference type="PANTHER" id="PTHR22692">
    <property type="entry name" value="MYOSIN VII, XV"/>
    <property type="match status" value="1"/>
</dbReference>
<keyword evidence="3" id="KW-1185">Reference proteome</keyword>
<feature type="domain" description="MyTH4" evidence="1">
    <location>
        <begin position="1"/>
        <end position="106"/>
    </location>
</feature>
<name>A0A8D0BI52_SALMN</name>
<dbReference type="InterPro" id="IPR000857">
    <property type="entry name" value="MyTH4_dom"/>
</dbReference>
<evidence type="ECO:0000313" key="2">
    <source>
        <dbReference type="Ensembl" id="ENSSMRP00000011262.1"/>
    </source>
</evidence>
<proteinExistence type="predicted"/>